<dbReference type="KEGG" id="ani:ANIA_01489"/>
<dbReference type="InterPro" id="IPR036259">
    <property type="entry name" value="MFS_trans_sf"/>
</dbReference>
<sequence length="533" mass="56259">MASQRSMFSASRIQVSTYLLAVCPFSIAFLVFINSSISFVVTDLIGLHEGEGDAVGTLGFADELLALAACPLWGVLSDRIGVRQICTAGYTIIAVALILFVQARNVYPQLLLGRLLFSIGGAAVSTMVTAILPAVTGRSPRTELEEEPEPRTIVAPSSRLAGFVGTCAGCGALISLVVLLPLPAQFQQWGLSPAKSIQYSYYTAAALALVVSGCCFVGLRNLPGEDGKAWTSLWSPLRTEPRSFEPRKNFYSTLLSRFPYLKQFGSAIKLGLRNRDILIGYIGGFVARASSVGISLFIPLFVNSYYHKTGLCDGQSAEGANPGDIKRSCPKAYVLASILTGVSQLIALIAAPAFGYLSEKPRRYHLPLIVACLAGVVGYLLLALAPSPEFKGERGNPGIFVVMALVGISQIGAIVCSLSVLSNGILSLTNSVEAAETVAGNSRAPTTGPQFDEQQPLLAADRKQPQPSDLKGSIAGIYSLFGGAGILLLTKLGGILFDVLSSDAPFYIMAGFNGVLMIACVVSGLIITLEASQ</sequence>
<dbReference type="HOGENOM" id="CLU_033727_0_0_1"/>
<dbReference type="Pfam" id="PF07690">
    <property type="entry name" value="MFS_1"/>
    <property type="match status" value="1"/>
</dbReference>
<feature type="transmembrane region" description="Helical" evidence="2">
    <location>
        <begin position="278"/>
        <end position="301"/>
    </location>
</feature>
<keyword evidence="2" id="KW-0472">Membrane</keyword>
<evidence type="ECO:0000256" key="2">
    <source>
        <dbReference type="SAM" id="Phobius"/>
    </source>
</evidence>
<dbReference type="OrthoDB" id="18110at2759"/>
<dbReference type="Gene3D" id="1.20.1250.20">
    <property type="entry name" value="MFS general substrate transporter like domains"/>
    <property type="match status" value="2"/>
</dbReference>
<accession>C8VMG6</accession>
<reference evidence="4" key="2">
    <citation type="journal article" date="2009" name="Fungal Genet. Biol.">
        <title>The 2008 update of the Aspergillus nidulans genome annotation: a community effort.</title>
        <authorList>
            <person name="Wortman J.R."/>
            <person name="Gilsenan J.M."/>
            <person name="Joardar V."/>
            <person name="Deegan J."/>
            <person name="Clutterbuck J."/>
            <person name="Andersen M.R."/>
            <person name="Archer D."/>
            <person name="Bencina M."/>
            <person name="Braus G."/>
            <person name="Coutinho P."/>
            <person name="von Dohren H."/>
            <person name="Doonan J."/>
            <person name="Driessen A.J."/>
            <person name="Durek P."/>
            <person name="Espeso E."/>
            <person name="Fekete E."/>
            <person name="Flipphi M."/>
            <person name="Estrada C.G."/>
            <person name="Geysens S."/>
            <person name="Goldman G."/>
            <person name="de Groot P.W."/>
            <person name="Hansen K."/>
            <person name="Harris S.D."/>
            <person name="Heinekamp T."/>
            <person name="Helmstaedt K."/>
            <person name="Henrissat B."/>
            <person name="Hofmann G."/>
            <person name="Homan T."/>
            <person name="Horio T."/>
            <person name="Horiuchi H."/>
            <person name="James S."/>
            <person name="Jones M."/>
            <person name="Karaffa L."/>
            <person name="Karanyi Z."/>
            <person name="Kato M."/>
            <person name="Keller N."/>
            <person name="Kelly D.E."/>
            <person name="Kiel J.A."/>
            <person name="Kim J.M."/>
            <person name="van der Klei I.J."/>
            <person name="Klis F.M."/>
            <person name="Kovalchuk A."/>
            <person name="Krasevec N."/>
            <person name="Kubicek C.P."/>
            <person name="Liu B."/>
            <person name="Maccabe A."/>
            <person name="Meyer V."/>
            <person name="Mirabito P."/>
            <person name="Miskei M."/>
            <person name="Mos M."/>
            <person name="Mullins J."/>
            <person name="Nelson D.R."/>
            <person name="Nielsen J."/>
            <person name="Oakley B.R."/>
            <person name="Osmani S.A."/>
            <person name="Pakula T."/>
            <person name="Paszewski A."/>
            <person name="Paulsen I."/>
            <person name="Pilsyk S."/>
            <person name="Pocsi I."/>
            <person name="Punt P.J."/>
            <person name="Ram A.F."/>
            <person name="Ren Q."/>
            <person name="Robellet X."/>
            <person name="Robson G."/>
            <person name="Seiboth B."/>
            <person name="van Solingen P."/>
            <person name="Specht T."/>
            <person name="Sun J."/>
            <person name="Taheri-Talesh N."/>
            <person name="Takeshita N."/>
            <person name="Ussery D."/>
            <person name="vanKuyk P.A."/>
            <person name="Visser H."/>
            <person name="van de Vondervoort P.J."/>
            <person name="de Vries R.P."/>
            <person name="Walton J."/>
            <person name="Xiang X."/>
            <person name="Xiong Y."/>
            <person name="Zeng A.P."/>
            <person name="Brandt B.W."/>
            <person name="Cornell M.J."/>
            <person name="van den Hondel C.A."/>
            <person name="Visser J."/>
            <person name="Oliver S.G."/>
            <person name="Turner G."/>
        </authorList>
    </citation>
    <scope>GENOME REANNOTATION</scope>
    <source>
        <strain evidence="4">FGSC A4 / ATCC 38163 / CBS 112.46 / NRRL 194 / M139</strain>
    </source>
</reference>
<feature type="transmembrane region" description="Helical" evidence="2">
    <location>
        <begin position="115"/>
        <end position="135"/>
    </location>
</feature>
<gene>
    <name evidence="3" type="ORF">ANIA_01489</name>
</gene>
<dbReference type="Proteomes" id="UP000000560">
    <property type="component" value="Chromosome VII"/>
</dbReference>
<name>Q5BD91_EMENI</name>
<dbReference type="GO" id="GO:0016020">
    <property type="term" value="C:membrane"/>
    <property type="evidence" value="ECO:0007669"/>
    <property type="project" value="UniProtKB-SubCell"/>
</dbReference>
<dbReference type="OMA" id="IPLFVNH"/>
<dbReference type="InterPro" id="IPR011701">
    <property type="entry name" value="MFS"/>
</dbReference>
<keyword evidence="2" id="KW-1133">Transmembrane helix</keyword>
<dbReference type="PANTHER" id="PTHR23524:SF1">
    <property type="entry name" value="MRH DOMAIN-CONTAINING PROTEIN-RELATED"/>
    <property type="match status" value="1"/>
</dbReference>
<dbReference type="AlphaFoldDB" id="Q5BD91"/>
<evidence type="ECO:0000256" key="1">
    <source>
        <dbReference type="ARBA" id="ARBA00004141"/>
    </source>
</evidence>
<dbReference type="eggNOG" id="ENOG502RXU0">
    <property type="taxonomic scope" value="Eukaryota"/>
</dbReference>
<reference evidence="4" key="1">
    <citation type="journal article" date="2005" name="Nature">
        <title>Sequencing of Aspergillus nidulans and comparative analysis with A. fumigatus and A. oryzae.</title>
        <authorList>
            <person name="Galagan J.E."/>
            <person name="Calvo S.E."/>
            <person name="Cuomo C."/>
            <person name="Ma L.J."/>
            <person name="Wortman J.R."/>
            <person name="Batzoglou S."/>
            <person name="Lee S.I."/>
            <person name="Basturkmen M."/>
            <person name="Spevak C.C."/>
            <person name="Clutterbuck J."/>
            <person name="Kapitonov V."/>
            <person name="Jurka J."/>
            <person name="Scazzocchio C."/>
            <person name="Farman M."/>
            <person name="Butler J."/>
            <person name="Purcell S."/>
            <person name="Harris S."/>
            <person name="Braus G.H."/>
            <person name="Draht O."/>
            <person name="Busch S."/>
            <person name="D'Enfert C."/>
            <person name="Bouchier C."/>
            <person name="Goldman G.H."/>
            <person name="Bell-Pedersen D."/>
            <person name="Griffiths-Jones S."/>
            <person name="Doonan J.H."/>
            <person name="Yu J."/>
            <person name="Vienken K."/>
            <person name="Pain A."/>
            <person name="Freitag M."/>
            <person name="Selker E.U."/>
            <person name="Archer D.B."/>
            <person name="Penalva M.A."/>
            <person name="Oakley B.R."/>
            <person name="Momany M."/>
            <person name="Tanaka T."/>
            <person name="Kumagai T."/>
            <person name="Asai K."/>
            <person name="Machida M."/>
            <person name="Nierman W.C."/>
            <person name="Denning D.W."/>
            <person name="Caddick M."/>
            <person name="Hynes M."/>
            <person name="Paoletti M."/>
            <person name="Fischer R."/>
            <person name="Miller B."/>
            <person name="Dyer P."/>
            <person name="Sachs M.S."/>
            <person name="Osmani S.A."/>
            <person name="Birren B.W."/>
        </authorList>
    </citation>
    <scope>NUCLEOTIDE SEQUENCE [LARGE SCALE GENOMIC DNA]</scope>
    <source>
        <strain evidence="4">FGSC A4 / ATCC 38163 / CBS 112.46 / NRRL 194 / M139</strain>
    </source>
</reference>
<feature type="transmembrane region" description="Helical" evidence="2">
    <location>
        <begin position="85"/>
        <end position="103"/>
    </location>
</feature>
<evidence type="ECO:0000313" key="3">
    <source>
        <dbReference type="EMBL" id="CBF84970.1"/>
    </source>
</evidence>
<dbReference type="PANTHER" id="PTHR23524">
    <property type="entry name" value="TRANSPORTER, PUTATIVE (AFU_ORTHOLOGUE AFUA_8G04850)-RELATED"/>
    <property type="match status" value="1"/>
</dbReference>
<dbReference type="InParanoid" id="Q5BD91"/>
<proteinExistence type="predicted"/>
<dbReference type="GO" id="GO:0022857">
    <property type="term" value="F:transmembrane transporter activity"/>
    <property type="evidence" value="ECO:0007669"/>
    <property type="project" value="InterPro"/>
</dbReference>
<dbReference type="GeneID" id="2874599"/>
<feature type="transmembrane region" description="Helical" evidence="2">
    <location>
        <begin position="364"/>
        <end position="385"/>
    </location>
</feature>
<feature type="transmembrane region" description="Helical" evidence="2">
    <location>
        <begin position="160"/>
        <end position="179"/>
    </location>
</feature>
<feature type="transmembrane region" description="Helical" evidence="2">
    <location>
        <begin position="506"/>
        <end position="529"/>
    </location>
</feature>
<accession>Q5BD91</accession>
<protein>
    <submittedName>
        <fullName evidence="3">MFS transporter, putative (AFU_orthologue AFUA_8G04850)</fullName>
    </submittedName>
</protein>
<evidence type="ECO:0000313" key="4">
    <source>
        <dbReference type="Proteomes" id="UP000000560"/>
    </source>
</evidence>
<feature type="transmembrane region" description="Helical" evidence="2">
    <location>
        <begin position="332"/>
        <end position="357"/>
    </location>
</feature>
<keyword evidence="2" id="KW-0812">Transmembrane</keyword>
<keyword evidence="4" id="KW-1185">Reference proteome</keyword>
<dbReference type="RefSeq" id="XP_659093.1">
    <property type="nucleotide sequence ID" value="XM_654001.1"/>
</dbReference>
<organism evidence="3 4">
    <name type="scientific">Emericella nidulans (strain FGSC A4 / ATCC 38163 / CBS 112.46 / NRRL 194 / M139)</name>
    <name type="common">Aspergillus nidulans</name>
    <dbReference type="NCBI Taxonomy" id="227321"/>
    <lineage>
        <taxon>Eukaryota</taxon>
        <taxon>Fungi</taxon>
        <taxon>Dikarya</taxon>
        <taxon>Ascomycota</taxon>
        <taxon>Pezizomycotina</taxon>
        <taxon>Eurotiomycetes</taxon>
        <taxon>Eurotiomycetidae</taxon>
        <taxon>Eurotiales</taxon>
        <taxon>Aspergillaceae</taxon>
        <taxon>Aspergillus</taxon>
        <taxon>Aspergillus subgen. Nidulantes</taxon>
    </lineage>
</organism>
<dbReference type="EMBL" id="BN001307">
    <property type="protein sequence ID" value="CBF84970.1"/>
    <property type="molecule type" value="Genomic_DNA"/>
</dbReference>
<feature type="transmembrane region" description="Helical" evidence="2">
    <location>
        <begin position="477"/>
        <end position="500"/>
    </location>
</feature>
<feature type="transmembrane region" description="Helical" evidence="2">
    <location>
        <begin position="199"/>
        <end position="219"/>
    </location>
</feature>
<dbReference type="SUPFAM" id="SSF103473">
    <property type="entry name" value="MFS general substrate transporter"/>
    <property type="match status" value="1"/>
</dbReference>
<comment type="subcellular location">
    <subcellularLocation>
        <location evidence="1">Membrane</location>
        <topology evidence="1">Multi-pass membrane protein</topology>
    </subcellularLocation>
</comment>
<feature type="transmembrane region" description="Helical" evidence="2">
    <location>
        <begin position="20"/>
        <end position="42"/>
    </location>
</feature>
<feature type="transmembrane region" description="Helical" evidence="2">
    <location>
        <begin position="54"/>
        <end position="73"/>
    </location>
</feature>
<feature type="transmembrane region" description="Helical" evidence="2">
    <location>
        <begin position="397"/>
        <end position="421"/>
    </location>
</feature>